<comment type="caution">
    <text evidence="7">The sequence shown here is derived from an EMBL/GenBank/DDBJ whole genome shotgun (WGS) entry which is preliminary data.</text>
</comment>
<dbReference type="InterPro" id="IPR005821">
    <property type="entry name" value="Ion_trans_dom"/>
</dbReference>
<feature type="transmembrane region" description="Helical" evidence="5">
    <location>
        <begin position="208"/>
        <end position="225"/>
    </location>
</feature>
<accession>A0A9D4M9D9</accession>
<reference evidence="7" key="1">
    <citation type="journal article" date="2019" name="bioRxiv">
        <title>The Genome of the Zebra Mussel, Dreissena polymorpha: A Resource for Invasive Species Research.</title>
        <authorList>
            <person name="McCartney M.A."/>
            <person name="Auch B."/>
            <person name="Kono T."/>
            <person name="Mallez S."/>
            <person name="Zhang Y."/>
            <person name="Obille A."/>
            <person name="Becker A."/>
            <person name="Abrahante J.E."/>
            <person name="Garbe J."/>
            <person name="Badalamenti J.P."/>
            <person name="Herman A."/>
            <person name="Mangelson H."/>
            <person name="Liachko I."/>
            <person name="Sullivan S."/>
            <person name="Sone E.D."/>
            <person name="Koren S."/>
            <person name="Silverstein K.A.T."/>
            <person name="Beckman K.B."/>
            <person name="Gohl D.M."/>
        </authorList>
    </citation>
    <scope>NUCLEOTIDE SEQUENCE</scope>
    <source>
        <strain evidence="7">Duluth1</strain>
        <tissue evidence="7">Whole animal</tissue>
    </source>
</reference>
<protein>
    <recommendedName>
        <fullName evidence="6">Ion transport domain-containing protein</fullName>
    </recommendedName>
</protein>
<dbReference type="PANTHER" id="PTHR13800:SF12">
    <property type="entry name" value="TRANSIENT RECEPTOR POTENTIAL CATION CHANNEL SUBFAMILY M MEMBER-LIKE 2"/>
    <property type="match status" value="1"/>
</dbReference>
<reference evidence="7" key="2">
    <citation type="submission" date="2020-11" db="EMBL/GenBank/DDBJ databases">
        <authorList>
            <person name="McCartney M.A."/>
            <person name="Auch B."/>
            <person name="Kono T."/>
            <person name="Mallez S."/>
            <person name="Becker A."/>
            <person name="Gohl D.M."/>
            <person name="Silverstein K.A.T."/>
            <person name="Koren S."/>
            <person name="Bechman K.B."/>
            <person name="Herman A."/>
            <person name="Abrahante J.E."/>
            <person name="Garbe J."/>
        </authorList>
    </citation>
    <scope>NUCLEOTIDE SEQUENCE</scope>
    <source>
        <strain evidence="7">Duluth1</strain>
        <tissue evidence="7">Whole animal</tissue>
    </source>
</reference>
<gene>
    <name evidence="7" type="ORF">DPMN_035558</name>
</gene>
<feature type="domain" description="Ion transport" evidence="6">
    <location>
        <begin position="133"/>
        <end position="389"/>
    </location>
</feature>
<feature type="transmembrane region" description="Helical" evidence="5">
    <location>
        <begin position="124"/>
        <end position="153"/>
    </location>
</feature>
<sequence>MLKVCYKHNRENAHRLLFRPLVEPFDSTAMLDLAEANHLKTFMGQTCCQTKLQEIWRGNIAAITPWYKIVVSLFLPFCLQLITFREGNQNNKVRFFRNCTSDNKSKQPQTGEGKDVVPLSKALWYLYSAPLSVFILNTFFYLWFLVLFSYFVLVDLDEQITYTEWAVWGWILIFLYDECRQIANSGKTCDFPKTFCNWIISPWNKFDLFMFGTIIVTLALRFSLVGIDFEYVRYAYSFSVGMFYLRFLQNCFVHENIGPKVLMIGKMMIDLFQFLGIGLVFVLCFGIIYQANLYPNSPAAEKLLEKIFFVPYWQIFGELFLDELTGYPEGYCTSNETIWRADGGNGRCPEIRRLVPIIGGVYIFLTNIVLVNLLIAMFSHTFDAIQKKSERIWRFYFYRLINEYRNKPVLFPPLVIVMFVYHHMDAQENKRRKQEQELQLQKLELFENKMKIEYEKECLKRNNEPITQILELITSKITEDKQISREIEDIFKRGYLHYGDEHEA</sequence>
<organism evidence="7 8">
    <name type="scientific">Dreissena polymorpha</name>
    <name type="common">Zebra mussel</name>
    <name type="synonym">Mytilus polymorpha</name>
    <dbReference type="NCBI Taxonomy" id="45954"/>
    <lineage>
        <taxon>Eukaryota</taxon>
        <taxon>Metazoa</taxon>
        <taxon>Spiralia</taxon>
        <taxon>Lophotrochozoa</taxon>
        <taxon>Mollusca</taxon>
        <taxon>Bivalvia</taxon>
        <taxon>Autobranchia</taxon>
        <taxon>Heteroconchia</taxon>
        <taxon>Euheterodonta</taxon>
        <taxon>Imparidentia</taxon>
        <taxon>Neoheterodontei</taxon>
        <taxon>Myida</taxon>
        <taxon>Dreissenoidea</taxon>
        <taxon>Dreissenidae</taxon>
        <taxon>Dreissena</taxon>
    </lineage>
</organism>
<keyword evidence="4 5" id="KW-0472">Membrane</keyword>
<name>A0A9D4M9D9_DREPO</name>
<keyword evidence="2 5" id="KW-0812">Transmembrane</keyword>
<evidence type="ECO:0000256" key="3">
    <source>
        <dbReference type="ARBA" id="ARBA00022989"/>
    </source>
</evidence>
<comment type="subcellular location">
    <subcellularLocation>
        <location evidence="1">Membrane</location>
        <topology evidence="1">Multi-pass membrane protein</topology>
    </subcellularLocation>
</comment>
<dbReference type="PANTHER" id="PTHR13800">
    <property type="entry name" value="TRANSIENT RECEPTOR POTENTIAL CATION CHANNEL, SUBFAMILY M, MEMBER 6"/>
    <property type="match status" value="1"/>
</dbReference>
<feature type="transmembrane region" description="Helical" evidence="5">
    <location>
        <begin position="361"/>
        <end position="385"/>
    </location>
</feature>
<keyword evidence="3 5" id="KW-1133">Transmembrane helix</keyword>
<dbReference type="GO" id="GO:0099604">
    <property type="term" value="F:ligand-gated calcium channel activity"/>
    <property type="evidence" value="ECO:0007669"/>
    <property type="project" value="TreeGrafter"/>
</dbReference>
<feature type="transmembrane region" description="Helical" evidence="5">
    <location>
        <begin position="269"/>
        <end position="289"/>
    </location>
</feature>
<evidence type="ECO:0000256" key="2">
    <source>
        <dbReference type="ARBA" id="ARBA00022692"/>
    </source>
</evidence>
<dbReference type="AlphaFoldDB" id="A0A9D4M9D9"/>
<keyword evidence="8" id="KW-1185">Reference proteome</keyword>
<dbReference type="GO" id="GO:0005886">
    <property type="term" value="C:plasma membrane"/>
    <property type="evidence" value="ECO:0007669"/>
    <property type="project" value="TreeGrafter"/>
</dbReference>
<evidence type="ECO:0000259" key="6">
    <source>
        <dbReference type="Pfam" id="PF00520"/>
    </source>
</evidence>
<evidence type="ECO:0000256" key="4">
    <source>
        <dbReference type="ARBA" id="ARBA00023136"/>
    </source>
</evidence>
<dbReference type="EMBL" id="JAIWYP010000002">
    <property type="protein sequence ID" value="KAH3872343.1"/>
    <property type="molecule type" value="Genomic_DNA"/>
</dbReference>
<dbReference type="Pfam" id="PF00520">
    <property type="entry name" value="Ion_trans"/>
    <property type="match status" value="1"/>
</dbReference>
<dbReference type="InterPro" id="IPR050927">
    <property type="entry name" value="TRPM"/>
</dbReference>
<dbReference type="Proteomes" id="UP000828390">
    <property type="component" value="Unassembled WGS sequence"/>
</dbReference>
<evidence type="ECO:0000313" key="7">
    <source>
        <dbReference type="EMBL" id="KAH3872343.1"/>
    </source>
</evidence>
<evidence type="ECO:0000313" key="8">
    <source>
        <dbReference type="Proteomes" id="UP000828390"/>
    </source>
</evidence>
<evidence type="ECO:0000256" key="1">
    <source>
        <dbReference type="ARBA" id="ARBA00004141"/>
    </source>
</evidence>
<proteinExistence type="predicted"/>
<evidence type="ECO:0000256" key="5">
    <source>
        <dbReference type="SAM" id="Phobius"/>
    </source>
</evidence>